<sequence>MGYRLSCFLRKSAKEMFDFGTNFHRPIILVVELAILLDLRAVVLLDYVTLIVVT</sequence>
<evidence type="ECO:0000313" key="2">
    <source>
        <dbReference type="Proteomes" id="UP000054653"/>
    </source>
</evidence>
<dbReference type="EMBL" id="JYDI01000141">
    <property type="protein sequence ID" value="KRY50768.1"/>
    <property type="molecule type" value="Genomic_DNA"/>
</dbReference>
<keyword evidence="2" id="KW-1185">Reference proteome</keyword>
<proteinExistence type="predicted"/>
<name>A0A0V1CNA4_TRIBR</name>
<accession>A0A0V1CNA4</accession>
<protein>
    <submittedName>
        <fullName evidence="1">Uncharacterized protein</fullName>
    </submittedName>
</protein>
<organism evidence="1 2">
    <name type="scientific">Trichinella britovi</name>
    <name type="common">Parasitic roundworm</name>
    <dbReference type="NCBI Taxonomy" id="45882"/>
    <lineage>
        <taxon>Eukaryota</taxon>
        <taxon>Metazoa</taxon>
        <taxon>Ecdysozoa</taxon>
        <taxon>Nematoda</taxon>
        <taxon>Enoplea</taxon>
        <taxon>Dorylaimia</taxon>
        <taxon>Trichinellida</taxon>
        <taxon>Trichinellidae</taxon>
        <taxon>Trichinella</taxon>
    </lineage>
</organism>
<comment type="caution">
    <text evidence="1">The sequence shown here is derived from an EMBL/GenBank/DDBJ whole genome shotgun (WGS) entry which is preliminary data.</text>
</comment>
<reference evidence="1 2" key="1">
    <citation type="submission" date="2015-01" db="EMBL/GenBank/DDBJ databases">
        <title>Evolution of Trichinella species and genotypes.</title>
        <authorList>
            <person name="Korhonen P.K."/>
            <person name="Edoardo P."/>
            <person name="Giuseppe L.R."/>
            <person name="Gasser R.B."/>
        </authorList>
    </citation>
    <scope>NUCLEOTIDE SEQUENCE [LARGE SCALE GENOMIC DNA]</scope>
    <source>
        <strain evidence="1">ISS120</strain>
    </source>
</reference>
<evidence type="ECO:0000313" key="1">
    <source>
        <dbReference type="EMBL" id="KRY50768.1"/>
    </source>
</evidence>
<gene>
    <name evidence="1" type="ORF">T03_12705</name>
</gene>
<dbReference type="AlphaFoldDB" id="A0A0V1CNA4"/>
<dbReference type="Proteomes" id="UP000054653">
    <property type="component" value="Unassembled WGS sequence"/>
</dbReference>